<feature type="compositionally biased region" description="Basic and acidic residues" evidence="1">
    <location>
        <begin position="20"/>
        <end position="35"/>
    </location>
</feature>
<protein>
    <submittedName>
        <fullName evidence="2">Uncharacterized protein</fullName>
    </submittedName>
</protein>
<gene>
    <name evidence="2" type="ORF">AXG93_1860s1290</name>
</gene>
<name>A0A176VEJ8_MARPO</name>
<keyword evidence="3" id="KW-1185">Reference proteome</keyword>
<evidence type="ECO:0000256" key="1">
    <source>
        <dbReference type="SAM" id="MobiDB-lite"/>
    </source>
</evidence>
<accession>A0A176VEJ8</accession>
<comment type="caution">
    <text evidence="2">The sequence shown here is derived from an EMBL/GenBank/DDBJ whole genome shotgun (WGS) entry which is preliminary data.</text>
</comment>
<feature type="region of interest" description="Disordered" evidence="1">
    <location>
        <begin position="75"/>
        <end position="94"/>
    </location>
</feature>
<feature type="compositionally biased region" description="Polar residues" evidence="1">
    <location>
        <begin position="85"/>
        <end position="94"/>
    </location>
</feature>
<feature type="region of interest" description="Disordered" evidence="1">
    <location>
        <begin position="1"/>
        <end position="43"/>
    </location>
</feature>
<reference evidence="2" key="1">
    <citation type="submission" date="2016-03" db="EMBL/GenBank/DDBJ databases">
        <title>Mechanisms controlling the formation of the plant cell surface in tip-growing cells are functionally conserved among land plants.</title>
        <authorList>
            <person name="Honkanen S."/>
            <person name="Jones V.A."/>
            <person name="Morieri G."/>
            <person name="Champion C."/>
            <person name="Hetherington A.J."/>
            <person name="Kelly S."/>
            <person name="Saint-Marcoux D."/>
            <person name="Proust H."/>
            <person name="Prescott H."/>
            <person name="Dolan L."/>
        </authorList>
    </citation>
    <scope>NUCLEOTIDE SEQUENCE [LARGE SCALE GENOMIC DNA]</scope>
    <source>
        <tissue evidence="2">Whole gametophyte</tissue>
    </source>
</reference>
<dbReference type="EMBL" id="LVLJ01003902">
    <property type="protein sequence ID" value="OAE19319.1"/>
    <property type="molecule type" value="Genomic_DNA"/>
</dbReference>
<proteinExistence type="predicted"/>
<evidence type="ECO:0000313" key="2">
    <source>
        <dbReference type="EMBL" id="OAE19319.1"/>
    </source>
</evidence>
<sequence length="94" mass="10413">MNKRQMAFGEGSSDVPMDDPLAKNEEREDETKTETLDQCLWPSEQPLASLAEDLRPSAKKLADCEAAQTSKLERGKELDADCNGLRSQQSAVEE</sequence>
<organism evidence="2 3">
    <name type="scientific">Marchantia polymorpha subsp. ruderalis</name>
    <dbReference type="NCBI Taxonomy" id="1480154"/>
    <lineage>
        <taxon>Eukaryota</taxon>
        <taxon>Viridiplantae</taxon>
        <taxon>Streptophyta</taxon>
        <taxon>Embryophyta</taxon>
        <taxon>Marchantiophyta</taxon>
        <taxon>Marchantiopsida</taxon>
        <taxon>Marchantiidae</taxon>
        <taxon>Marchantiales</taxon>
        <taxon>Marchantiaceae</taxon>
        <taxon>Marchantia</taxon>
    </lineage>
</organism>
<dbReference type="Proteomes" id="UP000077202">
    <property type="component" value="Unassembled WGS sequence"/>
</dbReference>
<evidence type="ECO:0000313" key="3">
    <source>
        <dbReference type="Proteomes" id="UP000077202"/>
    </source>
</evidence>
<dbReference type="AlphaFoldDB" id="A0A176VEJ8"/>